<keyword evidence="2 4" id="KW-0378">Hydrolase</keyword>
<protein>
    <submittedName>
        <fullName evidence="4">Choloylglycine hydrolase family protein</fullName>
    </submittedName>
</protein>
<dbReference type="Proteomes" id="UP000660861">
    <property type="component" value="Unassembled WGS sequence"/>
</dbReference>
<comment type="similarity">
    <text evidence="1">Belongs to the peptidase C59 family.</text>
</comment>
<name>A0A926EDL0_9FIRM</name>
<dbReference type="AlphaFoldDB" id="A0A926EDL0"/>
<dbReference type="Pfam" id="PF02275">
    <property type="entry name" value="CBAH"/>
    <property type="match status" value="1"/>
</dbReference>
<dbReference type="Gene3D" id="3.60.60.10">
    <property type="entry name" value="Penicillin V Acylase, Chain A"/>
    <property type="match status" value="1"/>
</dbReference>
<gene>
    <name evidence="4" type="ORF">H8709_04935</name>
</gene>
<dbReference type="InterPro" id="IPR029132">
    <property type="entry name" value="CBAH/NAAA_C"/>
</dbReference>
<evidence type="ECO:0000256" key="2">
    <source>
        <dbReference type="ARBA" id="ARBA00022801"/>
    </source>
</evidence>
<evidence type="ECO:0000256" key="1">
    <source>
        <dbReference type="ARBA" id="ARBA00006625"/>
    </source>
</evidence>
<accession>A0A926EDL0</accession>
<dbReference type="PANTHER" id="PTHR35527:SF2">
    <property type="entry name" value="HYDROLASE"/>
    <property type="match status" value="1"/>
</dbReference>
<dbReference type="InterPro" id="IPR029055">
    <property type="entry name" value="Ntn_hydrolases_N"/>
</dbReference>
<reference evidence="4" key="1">
    <citation type="submission" date="2020-08" db="EMBL/GenBank/DDBJ databases">
        <title>Genome public.</title>
        <authorList>
            <person name="Liu C."/>
            <person name="Sun Q."/>
        </authorList>
    </citation>
    <scope>NUCLEOTIDE SEQUENCE</scope>
    <source>
        <strain evidence="4">NSJ-54</strain>
    </source>
</reference>
<dbReference type="EMBL" id="JACRTC010000002">
    <property type="protein sequence ID" value="MBC8570171.1"/>
    <property type="molecule type" value="Genomic_DNA"/>
</dbReference>
<evidence type="ECO:0000313" key="5">
    <source>
        <dbReference type="Proteomes" id="UP000660861"/>
    </source>
</evidence>
<dbReference type="PANTHER" id="PTHR35527">
    <property type="entry name" value="CHOLOYLGLYCINE HYDROLASE"/>
    <property type="match status" value="1"/>
</dbReference>
<sequence>MCTAMAMQTSQGGPFFGRTMDFSYPLEPELYIAAKGYEWINTLGTHKICNQFQFMGIGQNISPVVFADGVNERGFAAAVLYFPGYAHYDIYNARDPRQPIAALELVGFLLGSCATLDQAASLLPTIQIIGSKDSVTNSVAPLHWIIADESGQCKVIEKMADGLHILDNPIGILSNSPDFSWHLTNLRNYMNVVPSQQPEAVWSSVPLTPFGQGGGSMGLPGDYTPPARFVRAAYLKSHIQPPTGQLEAVNACFHIMESVSIPKGIVITSRGASDYTQYTAFMDLGAKQYFFKTYDHSQILSAKLAENPHFDAKMMSLGKLS</sequence>
<dbReference type="SUPFAM" id="SSF56235">
    <property type="entry name" value="N-terminal nucleophile aminohydrolases (Ntn hydrolases)"/>
    <property type="match status" value="1"/>
</dbReference>
<feature type="domain" description="Choloylglycine hydrolase/NAAA C-terminal" evidence="3">
    <location>
        <begin position="2"/>
        <end position="307"/>
    </location>
</feature>
<evidence type="ECO:0000259" key="3">
    <source>
        <dbReference type="Pfam" id="PF02275"/>
    </source>
</evidence>
<dbReference type="CDD" id="cd00542">
    <property type="entry name" value="Ntn_PVA"/>
    <property type="match status" value="1"/>
</dbReference>
<comment type="caution">
    <text evidence="4">The sequence shown here is derived from an EMBL/GenBank/DDBJ whole genome shotgun (WGS) entry which is preliminary data.</text>
</comment>
<evidence type="ECO:0000313" key="4">
    <source>
        <dbReference type="EMBL" id="MBC8570171.1"/>
    </source>
</evidence>
<dbReference type="InterPro" id="IPR052193">
    <property type="entry name" value="Peptidase_C59"/>
</dbReference>
<keyword evidence="5" id="KW-1185">Reference proteome</keyword>
<organism evidence="4 5">
    <name type="scientific">Zongyangia hominis</name>
    <dbReference type="NCBI Taxonomy" id="2763677"/>
    <lineage>
        <taxon>Bacteria</taxon>
        <taxon>Bacillati</taxon>
        <taxon>Bacillota</taxon>
        <taxon>Clostridia</taxon>
        <taxon>Eubacteriales</taxon>
        <taxon>Oscillospiraceae</taxon>
        <taxon>Zongyangia</taxon>
    </lineage>
</organism>
<proteinExistence type="inferred from homology"/>
<dbReference type="GO" id="GO:0016787">
    <property type="term" value="F:hydrolase activity"/>
    <property type="evidence" value="ECO:0007669"/>
    <property type="project" value="UniProtKB-KW"/>
</dbReference>